<evidence type="ECO:0000256" key="6">
    <source>
        <dbReference type="SAM" id="Phobius"/>
    </source>
</evidence>
<dbReference type="InterPro" id="IPR050833">
    <property type="entry name" value="Poly_Biosynth_Transport"/>
</dbReference>
<keyword evidence="2" id="KW-1003">Cell membrane</keyword>
<reference evidence="7" key="1">
    <citation type="submission" date="2018-05" db="EMBL/GenBank/DDBJ databases">
        <authorList>
            <person name="Lanie J.A."/>
            <person name="Ng W.-L."/>
            <person name="Kazmierczak K.M."/>
            <person name="Andrzejewski T.M."/>
            <person name="Davidsen T.M."/>
            <person name="Wayne K.J."/>
            <person name="Tettelin H."/>
            <person name="Glass J.I."/>
            <person name="Rusch D."/>
            <person name="Podicherti R."/>
            <person name="Tsui H.-C.T."/>
            <person name="Winkler M.E."/>
        </authorList>
    </citation>
    <scope>NUCLEOTIDE SEQUENCE</scope>
</reference>
<evidence type="ECO:0000256" key="3">
    <source>
        <dbReference type="ARBA" id="ARBA00022692"/>
    </source>
</evidence>
<evidence type="ECO:0000256" key="5">
    <source>
        <dbReference type="ARBA" id="ARBA00023136"/>
    </source>
</evidence>
<sequence>MTEESRATFFRQSGWVALATVLGGVFLTAVHIVASSKQGGMTEAEYSIFVTLLRVQLLISIPAAGLQAMFARQTAAVSTDKERQELTTTLFRVVVVIVTLWLACIALLAVVQSTTPAIYQRWNIKEPAAVWLALTVGLGFVLLSVLRGVLTGRQNFWGLGWTITIDGVVRFVAVAAAMALGHQAAGGIAGVLIGLLISLALATWWLRDLPWRIREPIAWGPWLKRALPLSIGPGVLVFMFSADVLFVQTSFASGQAHFYMPLATVGMAIFMFLTPMAIVMFPKLVSSNAQGKKSQALKLALIGTAALGA</sequence>
<feature type="transmembrane region" description="Helical" evidence="6">
    <location>
        <begin position="258"/>
        <end position="281"/>
    </location>
</feature>
<feature type="transmembrane region" description="Helical" evidence="6">
    <location>
        <begin position="187"/>
        <end position="206"/>
    </location>
</feature>
<feature type="transmembrane region" description="Helical" evidence="6">
    <location>
        <begin position="46"/>
        <end position="70"/>
    </location>
</feature>
<dbReference type="AlphaFoldDB" id="A0A382Q706"/>
<dbReference type="PANTHER" id="PTHR30250">
    <property type="entry name" value="PST FAMILY PREDICTED COLANIC ACID TRANSPORTER"/>
    <property type="match status" value="1"/>
</dbReference>
<organism evidence="7">
    <name type="scientific">marine metagenome</name>
    <dbReference type="NCBI Taxonomy" id="408172"/>
    <lineage>
        <taxon>unclassified sequences</taxon>
        <taxon>metagenomes</taxon>
        <taxon>ecological metagenomes</taxon>
    </lineage>
</organism>
<accession>A0A382Q706</accession>
<feature type="non-terminal residue" evidence="7">
    <location>
        <position position="309"/>
    </location>
</feature>
<keyword evidence="3 6" id="KW-0812">Transmembrane</keyword>
<keyword evidence="4 6" id="KW-1133">Transmembrane helix</keyword>
<feature type="transmembrane region" description="Helical" evidence="6">
    <location>
        <begin position="130"/>
        <end position="150"/>
    </location>
</feature>
<evidence type="ECO:0000256" key="2">
    <source>
        <dbReference type="ARBA" id="ARBA00022475"/>
    </source>
</evidence>
<feature type="transmembrane region" description="Helical" evidence="6">
    <location>
        <begin position="90"/>
        <end position="110"/>
    </location>
</feature>
<proteinExistence type="predicted"/>
<feature type="transmembrane region" description="Helical" evidence="6">
    <location>
        <begin position="226"/>
        <end position="246"/>
    </location>
</feature>
<feature type="transmembrane region" description="Helical" evidence="6">
    <location>
        <begin position="15"/>
        <end position="34"/>
    </location>
</feature>
<evidence type="ECO:0000313" key="7">
    <source>
        <dbReference type="EMBL" id="SVC80262.1"/>
    </source>
</evidence>
<feature type="transmembrane region" description="Helical" evidence="6">
    <location>
        <begin position="156"/>
        <end position="180"/>
    </location>
</feature>
<evidence type="ECO:0008006" key="8">
    <source>
        <dbReference type="Google" id="ProtNLM"/>
    </source>
</evidence>
<evidence type="ECO:0000256" key="1">
    <source>
        <dbReference type="ARBA" id="ARBA00004651"/>
    </source>
</evidence>
<keyword evidence="5 6" id="KW-0472">Membrane</keyword>
<protein>
    <recommendedName>
        <fullName evidence="8">Polysaccharide biosynthesis protein C-terminal domain-containing protein</fullName>
    </recommendedName>
</protein>
<dbReference type="PANTHER" id="PTHR30250:SF11">
    <property type="entry name" value="O-ANTIGEN TRANSPORTER-RELATED"/>
    <property type="match status" value="1"/>
</dbReference>
<gene>
    <name evidence="7" type="ORF">METZ01_LOCUS333116</name>
</gene>
<dbReference type="GO" id="GO:0005886">
    <property type="term" value="C:plasma membrane"/>
    <property type="evidence" value="ECO:0007669"/>
    <property type="project" value="UniProtKB-SubCell"/>
</dbReference>
<evidence type="ECO:0000256" key="4">
    <source>
        <dbReference type="ARBA" id="ARBA00022989"/>
    </source>
</evidence>
<dbReference type="EMBL" id="UINC01111788">
    <property type="protein sequence ID" value="SVC80262.1"/>
    <property type="molecule type" value="Genomic_DNA"/>
</dbReference>
<name>A0A382Q706_9ZZZZ</name>
<comment type="subcellular location">
    <subcellularLocation>
        <location evidence="1">Cell membrane</location>
        <topology evidence="1">Multi-pass membrane protein</topology>
    </subcellularLocation>
</comment>